<reference evidence="3 4" key="1">
    <citation type="submission" date="2015-04" db="EMBL/GenBank/DDBJ databases">
        <authorList>
            <person name="Syromyatnikov M.Y."/>
            <person name="Popov V.N."/>
        </authorList>
    </citation>
    <scope>NUCLEOTIDE SEQUENCE [LARGE SCALE GENOMIC DNA]</scope>
</reference>
<proteinExistence type="predicted"/>
<dbReference type="Proteomes" id="UP000183832">
    <property type="component" value="Unassembled WGS sequence"/>
</dbReference>
<feature type="compositionally biased region" description="Low complexity" evidence="1">
    <location>
        <begin position="315"/>
        <end position="324"/>
    </location>
</feature>
<feature type="compositionally biased region" description="Polar residues" evidence="1">
    <location>
        <begin position="203"/>
        <end position="239"/>
    </location>
</feature>
<accession>A0A1J1IQ94</accession>
<sequence length="360" mass="42796">MTQLLKKPYHIKRIKLINIVKKYDVLYRRDKIWQRKEKKKAWHKVFLEYSEIDEKASTEYCKKTWDSIRTYFVGTLSNKSSKEYLYTPYLQHILPEIKSIYLPIKEENGKQEPTASTSKIEKSNENDMMTSTSSKILAPIIHEYDKFLEEMTKKYIEEINNHTKKLFEQCCNDINNHVKATLEKFVKELNLNPIVNVEPISIDKSSSVTPSRETSTDALESGTIADNRNEYCSSYTSPTPEKLTVEDSSQNNDFPVRGFSSIVPYKSLMKRYSTPERSNYGRHKSSNEYRTERYRRKVRWSSPCRNYNTRRRSRSPSTRQPKPQIGTQSSYRRFSVQERCLQYRPQKRYRRYPSPTGHWY</sequence>
<keyword evidence="4" id="KW-1185">Reference proteome</keyword>
<dbReference type="Pfam" id="PF10545">
    <property type="entry name" value="MADF_DNA_bdg"/>
    <property type="match status" value="1"/>
</dbReference>
<feature type="region of interest" description="Disordered" evidence="1">
    <location>
        <begin position="203"/>
        <end position="251"/>
    </location>
</feature>
<name>A0A1J1IQ94_9DIPT</name>
<evidence type="ECO:0000313" key="3">
    <source>
        <dbReference type="EMBL" id="CRL00673.1"/>
    </source>
</evidence>
<gene>
    <name evidence="3" type="ORF">CLUMA_CG013933</name>
</gene>
<evidence type="ECO:0000256" key="1">
    <source>
        <dbReference type="SAM" id="MobiDB-lite"/>
    </source>
</evidence>
<dbReference type="EMBL" id="CVRI01000054">
    <property type="protein sequence ID" value="CRL00673.1"/>
    <property type="molecule type" value="Genomic_DNA"/>
</dbReference>
<dbReference type="PROSITE" id="PS51029">
    <property type="entry name" value="MADF"/>
    <property type="match status" value="1"/>
</dbReference>
<evidence type="ECO:0000259" key="2">
    <source>
        <dbReference type="PROSITE" id="PS51029"/>
    </source>
</evidence>
<feature type="region of interest" description="Disordered" evidence="1">
    <location>
        <begin position="275"/>
        <end position="332"/>
    </location>
</feature>
<protein>
    <submittedName>
        <fullName evidence="3">CLUMA_CG013933, isoform A</fullName>
    </submittedName>
</protein>
<organism evidence="3 4">
    <name type="scientific">Clunio marinus</name>
    <dbReference type="NCBI Taxonomy" id="568069"/>
    <lineage>
        <taxon>Eukaryota</taxon>
        <taxon>Metazoa</taxon>
        <taxon>Ecdysozoa</taxon>
        <taxon>Arthropoda</taxon>
        <taxon>Hexapoda</taxon>
        <taxon>Insecta</taxon>
        <taxon>Pterygota</taxon>
        <taxon>Neoptera</taxon>
        <taxon>Endopterygota</taxon>
        <taxon>Diptera</taxon>
        <taxon>Nematocera</taxon>
        <taxon>Chironomoidea</taxon>
        <taxon>Chironomidae</taxon>
        <taxon>Clunio</taxon>
    </lineage>
</organism>
<dbReference type="AlphaFoldDB" id="A0A1J1IQ94"/>
<evidence type="ECO:0000313" key="4">
    <source>
        <dbReference type="Proteomes" id="UP000183832"/>
    </source>
</evidence>
<feature type="domain" description="MADF" evidence="2">
    <location>
        <begin position="15"/>
        <end position="98"/>
    </location>
</feature>
<dbReference type="InterPro" id="IPR006578">
    <property type="entry name" value="MADF-dom"/>
</dbReference>